<protein>
    <submittedName>
        <fullName evidence="1">Uncharacterized protein</fullName>
    </submittedName>
</protein>
<sequence>MTRISTSIEINAPPAVVREKFLDFASIPTYTTGFVGSITPTPAKDPHTLVPGDKLACVMGNMNFAPVVVRNEPAIFSWRGSVPFVFTGEHMFRFEEIPATTPGGVSTTRLVHEESFSGLLAGIMGEGWMSSLSALRGDSIKGFEGFNADFKRWVEGGNQ</sequence>
<organism evidence="1 2">
    <name type="scientific">Aspergillus keveii</name>
    <dbReference type="NCBI Taxonomy" id="714993"/>
    <lineage>
        <taxon>Eukaryota</taxon>
        <taxon>Fungi</taxon>
        <taxon>Dikarya</taxon>
        <taxon>Ascomycota</taxon>
        <taxon>Pezizomycotina</taxon>
        <taxon>Eurotiomycetes</taxon>
        <taxon>Eurotiomycetidae</taxon>
        <taxon>Eurotiales</taxon>
        <taxon>Aspergillaceae</taxon>
        <taxon>Aspergillus</taxon>
        <taxon>Aspergillus subgen. Nidulantes</taxon>
    </lineage>
</organism>
<comment type="caution">
    <text evidence="1">The sequence shown here is derived from an EMBL/GenBank/DDBJ whole genome shotgun (WGS) entry which is preliminary data.</text>
</comment>
<reference evidence="1 2" key="1">
    <citation type="submission" date="2024-07" db="EMBL/GenBank/DDBJ databases">
        <title>Section-level genome sequencing and comparative genomics of Aspergillus sections Usti and Cavernicolus.</title>
        <authorList>
            <consortium name="Lawrence Berkeley National Laboratory"/>
            <person name="Nybo J.L."/>
            <person name="Vesth T.C."/>
            <person name="Theobald S."/>
            <person name="Frisvad J.C."/>
            <person name="Larsen T.O."/>
            <person name="Kjaerboelling I."/>
            <person name="Rothschild-Mancinelli K."/>
            <person name="Lyhne E.K."/>
            <person name="Kogle M.E."/>
            <person name="Barry K."/>
            <person name="Clum A."/>
            <person name="Na H."/>
            <person name="Ledsgaard L."/>
            <person name="Lin J."/>
            <person name="Lipzen A."/>
            <person name="Kuo A."/>
            <person name="Riley R."/>
            <person name="Mondo S."/>
            <person name="Labutti K."/>
            <person name="Haridas S."/>
            <person name="Pangalinan J."/>
            <person name="Salamov A.A."/>
            <person name="Simmons B.A."/>
            <person name="Magnuson J.K."/>
            <person name="Chen J."/>
            <person name="Drula E."/>
            <person name="Henrissat B."/>
            <person name="Wiebenga A."/>
            <person name="Lubbers R.J."/>
            <person name="Gomes A.C."/>
            <person name="Makela M.R."/>
            <person name="Stajich J."/>
            <person name="Grigoriev I.V."/>
            <person name="Mortensen U.H."/>
            <person name="De Vries R.P."/>
            <person name="Baker S.E."/>
            <person name="Andersen M.R."/>
        </authorList>
    </citation>
    <scope>NUCLEOTIDE SEQUENCE [LARGE SCALE GENOMIC DNA]</scope>
    <source>
        <strain evidence="1 2">CBS 209.92</strain>
    </source>
</reference>
<name>A0ABR4GEF3_9EURO</name>
<evidence type="ECO:0000313" key="1">
    <source>
        <dbReference type="EMBL" id="KAL2797009.1"/>
    </source>
</evidence>
<dbReference type="PANTHER" id="PTHR36166:SF1">
    <property type="entry name" value="SRPBCC DOMAIN-CONTAINING PROTEIN"/>
    <property type="match status" value="1"/>
</dbReference>
<dbReference type="InterPro" id="IPR023393">
    <property type="entry name" value="START-like_dom_sf"/>
</dbReference>
<evidence type="ECO:0000313" key="2">
    <source>
        <dbReference type="Proteomes" id="UP001610563"/>
    </source>
</evidence>
<proteinExistence type="predicted"/>
<dbReference type="CDD" id="cd07822">
    <property type="entry name" value="SRPBCC_4"/>
    <property type="match status" value="1"/>
</dbReference>
<dbReference type="InterPro" id="IPR019587">
    <property type="entry name" value="Polyketide_cyclase/dehydratase"/>
</dbReference>
<dbReference type="EMBL" id="JBFTWV010000022">
    <property type="protein sequence ID" value="KAL2797009.1"/>
    <property type="molecule type" value="Genomic_DNA"/>
</dbReference>
<gene>
    <name evidence="1" type="ORF">BJX66DRAFT_298595</name>
</gene>
<dbReference type="Gene3D" id="3.30.530.20">
    <property type="match status" value="1"/>
</dbReference>
<dbReference type="PANTHER" id="PTHR36166">
    <property type="entry name" value="CHROMOSOME 9, WHOLE GENOME SHOTGUN SEQUENCE"/>
    <property type="match status" value="1"/>
</dbReference>
<dbReference type="Proteomes" id="UP001610563">
    <property type="component" value="Unassembled WGS sequence"/>
</dbReference>
<keyword evidence="2" id="KW-1185">Reference proteome</keyword>
<accession>A0ABR4GEF3</accession>
<dbReference type="SUPFAM" id="SSF55961">
    <property type="entry name" value="Bet v1-like"/>
    <property type="match status" value="1"/>
</dbReference>
<dbReference type="Pfam" id="PF10604">
    <property type="entry name" value="Polyketide_cyc2"/>
    <property type="match status" value="1"/>
</dbReference>